<name>A0A5C3R4V5_9AGAR</name>
<organism evidence="2 3">
    <name type="scientific">Pterulicium gracile</name>
    <dbReference type="NCBI Taxonomy" id="1884261"/>
    <lineage>
        <taxon>Eukaryota</taxon>
        <taxon>Fungi</taxon>
        <taxon>Dikarya</taxon>
        <taxon>Basidiomycota</taxon>
        <taxon>Agaricomycotina</taxon>
        <taxon>Agaricomycetes</taxon>
        <taxon>Agaricomycetidae</taxon>
        <taxon>Agaricales</taxon>
        <taxon>Pleurotineae</taxon>
        <taxon>Pterulaceae</taxon>
        <taxon>Pterulicium</taxon>
    </lineage>
</organism>
<dbReference type="EMBL" id="ML178816">
    <property type="protein sequence ID" value="TFL05984.1"/>
    <property type="molecule type" value="Genomic_DNA"/>
</dbReference>
<dbReference type="AlphaFoldDB" id="A0A5C3R4V5"/>
<accession>A0A5C3R4V5</accession>
<sequence length="240" mass="26673">MYNWRGRNTDPPQNNSESVDLDHKYRERSKVESLFNLSELLRTAGTYSLQVDTWVPAVQLTPPCQNAKVFSCFVPTLLPNTISKEDSTLTSSIQNDPLREVLDAGLTQLSSADPRMLVKSSEGDRRDKRTLGERGQEELSKGQYEGQLLIALISTKYTVRMGALASEPLWVGGCNAGWRRGNVEGEQSISIEIIPSTAPSPHSFRRSGSRQVIGFRSTDSISSLRVKMNKITMAQIQHGC</sequence>
<feature type="compositionally biased region" description="Basic and acidic residues" evidence="1">
    <location>
        <begin position="121"/>
        <end position="138"/>
    </location>
</feature>
<proteinExistence type="predicted"/>
<evidence type="ECO:0000313" key="2">
    <source>
        <dbReference type="EMBL" id="TFL05984.1"/>
    </source>
</evidence>
<keyword evidence="3" id="KW-1185">Reference proteome</keyword>
<reference evidence="2 3" key="1">
    <citation type="journal article" date="2019" name="Nat. Ecol. Evol.">
        <title>Megaphylogeny resolves global patterns of mushroom evolution.</title>
        <authorList>
            <person name="Varga T."/>
            <person name="Krizsan K."/>
            <person name="Foldi C."/>
            <person name="Dima B."/>
            <person name="Sanchez-Garcia M."/>
            <person name="Sanchez-Ramirez S."/>
            <person name="Szollosi G.J."/>
            <person name="Szarkandi J.G."/>
            <person name="Papp V."/>
            <person name="Albert L."/>
            <person name="Andreopoulos W."/>
            <person name="Angelini C."/>
            <person name="Antonin V."/>
            <person name="Barry K.W."/>
            <person name="Bougher N.L."/>
            <person name="Buchanan P."/>
            <person name="Buyck B."/>
            <person name="Bense V."/>
            <person name="Catcheside P."/>
            <person name="Chovatia M."/>
            <person name="Cooper J."/>
            <person name="Damon W."/>
            <person name="Desjardin D."/>
            <person name="Finy P."/>
            <person name="Geml J."/>
            <person name="Haridas S."/>
            <person name="Hughes K."/>
            <person name="Justo A."/>
            <person name="Karasinski D."/>
            <person name="Kautmanova I."/>
            <person name="Kiss B."/>
            <person name="Kocsube S."/>
            <person name="Kotiranta H."/>
            <person name="LaButti K.M."/>
            <person name="Lechner B.E."/>
            <person name="Liimatainen K."/>
            <person name="Lipzen A."/>
            <person name="Lukacs Z."/>
            <person name="Mihaltcheva S."/>
            <person name="Morgado L.N."/>
            <person name="Niskanen T."/>
            <person name="Noordeloos M.E."/>
            <person name="Ohm R.A."/>
            <person name="Ortiz-Santana B."/>
            <person name="Ovrebo C."/>
            <person name="Racz N."/>
            <person name="Riley R."/>
            <person name="Savchenko A."/>
            <person name="Shiryaev A."/>
            <person name="Soop K."/>
            <person name="Spirin V."/>
            <person name="Szebenyi C."/>
            <person name="Tomsovsky M."/>
            <person name="Tulloss R.E."/>
            <person name="Uehling J."/>
            <person name="Grigoriev I.V."/>
            <person name="Vagvolgyi C."/>
            <person name="Papp T."/>
            <person name="Martin F.M."/>
            <person name="Miettinen O."/>
            <person name="Hibbett D.S."/>
            <person name="Nagy L.G."/>
        </authorList>
    </citation>
    <scope>NUCLEOTIDE SEQUENCE [LARGE SCALE GENOMIC DNA]</scope>
    <source>
        <strain evidence="2 3">CBS 309.79</strain>
    </source>
</reference>
<dbReference type="Proteomes" id="UP000305067">
    <property type="component" value="Unassembled WGS sequence"/>
</dbReference>
<protein>
    <submittedName>
        <fullName evidence="2">Uncharacterized protein</fullName>
    </submittedName>
</protein>
<evidence type="ECO:0000256" key="1">
    <source>
        <dbReference type="SAM" id="MobiDB-lite"/>
    </source>
</evidence>
<gene>
    <name evidence="2" type="ORF">BDV98DRAFT_580050</name>
</gene>
<evidence type="ECO:0000313" key="3">
    <source>
        <dbReference type="Proteomes" id="UP000305067"/>
    </source>
</evidence>
<feature type="region of interest" description="Disordered" evidence="1">
    <location>
        <begin position="117"/>
        <end position="138"/>
    </location>
</feature>
<feature type="region of interest" description="Disordered" evidence="1">
    <location>
        <begin position="1"/>
        <end position="20"/>
    </location>
</feature>